<dbReference type="Proteomes" id="UP001549099">
    <property type="component" value="Unassembled WGS sequence"/>
</dbReference>
<proteinExistence type="inferred from homology"/>
<keyword evidence="1 5" id="KW-0489">Methyltransferase</keyword>
<dbReference type="SUPFAM" id="SSF53335">
    <property type="entry name" value="S-adenosyl-L-methionine-dependent methyltransferases"/>
    <property type="match status" value="1"/>
</dbReference>
<dbReference type="GO" id="GO:0032259">
    <property type="term" value="P:methylation"/>
    <property type="evidence" value="ECO:0007669"/>
    <property type="project" value="UniProtKB-KW"/>
</dbReference>
<evidence type="ECO:0000259" key="7">
    <source>
        <dbReference type="Pfam" id="PF17827"/>
    </source>
</evidence>
<dbReference type="Pfam" id="PF17827">
    <property type="entry name" value="PrmC_N"/>
    <property type="match status" value="1"/>
</dbReference>
<dbReference type="InterPro" id="IPR002052">
    <property type="entry name" value="DNA_methylase_N6_adenine_CS"/>
</dbReference>
<dbReference type="Pfam" id="PF05175">
    <property type="entry name" value="MTS"/>
    <property type="match status" value="1"/>
</dbReference>
<feature type="binding site" evidence="5">
    <location>
        <begin position="192"/>
        <end position="195"/>
    </location>
    <ligand>
        <name>substrate</name>
    </ligand>
</feature>
<feature type="binding site" evidence="5">
    <location>
        <position position="192"/>
    </location>
    <ligand>
        <name>S-adenosyl-L-methionine</name>
        <dbReference type="ChEBI" id="CHEBI:59789"/>
    </ligand>
</feature>
<dbReference type="GO" id="GO:0102559">
    <property type="term" value="F:peptide chain release factor N(5)-glutamine methyltransferase activity"/>
    <property type="evidence" value="ECO:0007669"/>
    <property type="project" value="UniProtKB-EC"/>
</dbReference>
<keyword evidence="2 5" id="KW-0808">Transferase</keyword>
<dbReference type="PANTHER" id="PTHR18895">
    <property type="entry name" value="HEMK METHYLTRANSFERASE"/>
    <property type="match status" value="1"/>
</dbReference>
<dbReference type="PROSITE" id="PS00092">
    <property type="entry name" value="N6_MTASE"/>
    <property type="match status" value="1"/>
</dbReference>
<dbReference type="InterPro" id="IPR050320">
    <property type="entry name" value="N5-glutamine_MTase"/>
</dbReference>
<evidence type="ECO:0000256" key="3">
    <source>
        <dbReference type="ARBA" id="ARBA00022691"/>
    </source>
</evidence>
<evidence type="ECO:0000259" key="6">
    <source>
        <dbReference type="Pfam" id="PF05175"/>
    </source>
</evidence>
<dbReference type="Gene3D" id="3.40.50.150">
    <property type="entry name" value="Vaccinia Virus protein VP39"/>
    <property type="match status" value="1"/>
</dbReference>
<feature type="domain" description="Release factor glutamine methyltransferase N-terminal" evidence="7">
    <location>
        <begin position="10"/>
        <end position="77"/>
    </location>
</feature>
<evidence type="ECO:0000256" key="4">
    <source>
        <dbReference type="ARBA" id="ARBA00048391"/>
    </source>
</evidence>
<dbReference type="CDD" id="cd02440">
    <property type="entry name" value="AdoMet_MTases"/>
    <property type="match status" value="1"/>
</dbReference>
<dbReference type="Gene3D" id="1.10.8.10">
    <property type="entry name" value="DNA helicase RuvA subunit, C-terminal domain"/>
    <property type="match status" value="1"/>
</dbReference>
<comment type="catalytic activity">
    <reaction evidence="4 5">
        <text>L-glutaminyl-[peptide chain release factor] + S-adenosyl-L-methionine = N(5)-methyl-L-glutaminyl-[peptide chain release factor] + S-adenosyl-L-homocysteine + H(+)</text>
        <dbReference type="Rhea" id="RHEA:42896"/>
        <dbReference type="Rhea" id="RHEA-COMP:10271"/>
        <dbReference type="Rhea" id="RHEA-COMP:10272"/>
        <dbReference type="ChEBI" id="CHEBI:15378"/>
        <dbReference type="ChEBI" id="CHEBI:30011"/>
        <dbReference type="ChEBI" id="CHEBI:57856"/>
        <dbReference type="ChEBI" id="CHEBI:59789"/>
        <dbReference type="ChEBI" id="CHEBI:61891"/>
        <dbReference type="EC" id="2.1.1.297"/>
    </reaction>
</comment>
<dbReference type="NCBIfam" id="TIGR00536">
    <property type="entry name" value="hemK_fam"/>
    <property type="match status" value="1"/>
</dbReference>
<dbReference type="PANTHER" id="PTHR18895:SF74">
    <property type="entry name" value="MTRF1L RELEASE FACTOR GLUTAMINE METHYLTRANSFERASE"/>
    <property type="match status" value="1"/>
</dbReference>
<dbReference type="RefSeq" id="WP_354197240.1">
    <property type="nucleotide sequence ID" value="NZ_JBEPLW010000011.1"/>
</dbReference>
<reference evidence="8 9" key="1">
    <citation type="submission" date="2024-06" db="EMBL/GenBank/DDBJ databases">
        <title>Genomic Encyclopedia of Type Strains, Phase IV (KMG-IV): sequencing the most valuable type-strain genomes for metagenomic binning, comparative biology and taxonomic classification.</title>
        <authorList>
            <person name="Goeker M."/>
        </authorList>
    </citation>
    <scope>NUCLEOTIDE SEQUENCE [LARGE SCALE GENOMIC DNA]</scope>
    <source>
        <strain evidence="8 9">DSM 26128</strain>
    </source>
</reference>
<comment type="caution">
    <text evidence="8">The sequence shown here is derived from an EMBL/GenBank/DDBJ whole genome shotgun (WGS) entry which is preliminary data.</text>
</comment>
<comment type="function">
    <text evidence="5">Methylates the class 1 translation termination release factors RF1/PrfA and RF2/PrfB on the glutamine residue of the universally conserved GGQ motif.</text>
</comment>
<comment type="similarity">
    <text evidence="5">Belongs to the protein N5-glutamine methyltransferase family. PrmC subfamily.</text>
</comment>
<evidence type="ECO:0000313" key="8">
    <source>
        <dbReference type="EMBL" id="MET3575781.1"/>
    </source>
</evidence>
<keyword evidence="3 5" id="KW-0949">S-adenosyl-L-methionine</keyword>
<gene>
    <name evidence="5" type="primary">prmC</name>
    <name evidence="8" type="ORF">ABID49_001687</name>
</gene>
<dbReference type="NCBIfam" id="TIGR03534">
    <property type="entry name" value="RF_mod_PrmC"/>
    <property type="match status" value="1"/>
</dbReference>
<evidence type="ECO:0000313" key="9">
    <source>
        <dbReference type="Proteomes" id="UP001549099"/>
    </source>
</evidence>
<keyword evidence="9" id="KW-1185">Reference proteome</keyword>
<name>A0ABV2GBX6_9BACL</name>
<dbReference type="InterPro" id="IPR004556">
    <property type="entry name" value="HemK-like"/>
</dbReference>
<evidence type="ECO:0000256" key="1">
    <source>
        <dbReference type="ARBA" id="ARBA00022603"/>
    </source>
</evidence>
<organism evidence="8 9">
    <name type="scientific">Bhargavaea ullalensis</name>
    <dbReference type="NCBI Taxonomy" id="1265685"/>
    <lineage>
        <taxon>Bacteria</taxon>
        <taxon>Bacillati</taxon>
        <taxon>Bacillota</taxon>
        <taxon>Bacilli</taxon>
        <taxon>Bacillales</taxon>
        <taxon>Caryophanaceae</taxon>
        <taxon>Bhargavaea</taxon>
    </lineage>
</organism>
<feature type="binding site" evidence="5">
    <location>
        <begin position="127"/>
        <end position="131"/>
    </location>
    <ligand>
        <name>S-adenosyl-L-methionine</name>
        <dbReference type="ChEBI" id="CHEBI:59789"/>
    </ligand>
</feature>
<dbReference type="InterPro" id="IPR007848">
    <property type="entry name" value="Small_mtfrase_dom"/>
</dbReference>
<dbReference type="InterPro" id="IPR029063">
    <property type="entry name" value="SAM-dependent_MTases_sf"/>
</dbReference>
<dbReference type="InterPro" id="IPR019874">
    <property type="entry name" value="RF_methyltr_PrmC"/>
</dbReference>
<protein>
    <recommendedName>
        <fullName evidence="5">Release factor glutamine methyltransferase</fullName>
        <shortName evidence="5">RF MTase</shortName>
        <ecNumber evidence="5">2.1.1.297</ecNumber>
    </recommendedName>
    <alternativeName>
        <fullName evidence="5">N5-glutamine methyltransferase PrmC</fullName>
    </alternativeName>
    <alternativeName>
        <fullName evidence="5">Protein-(glutamine-N5) MTase PrmC</fullName>
    </alternativeName>
    <alternativeName>
        <fullName evidence="5">Protein-glutamine N-methyltransferase PrmC</fullName>
    </alternativeName>
</protein>
<accession>A0ABV2GBX6</accession>
<feature type="domain" description="Methyltransferase small" evidence="6">
    <location>
        <begin position="122"/>
        <end position="200"/>
    </location>
</feature>
<feature type="binding site" evidence="5">
    <location>
        <position position="150"/>
    </location>
    <ligand>
        <name>S-adenosyl-L-methionine</name>
        <dbReference type="ChEBI" id="CHEBI:59789"/>
    </ligand>
</feature>
<evidence type="ECO:0000256" key="5">
    <source>
        <dbReference type="HAMAP-Rule" id="MF_02126"/>
    </source>
</evidence>
<dbReference type="InterPro" id="IPR040758">
    <property type="entry name" value="PrmC_N"/>
</dbReference>
<comment type="caution">
    <text evidence="5">Lacks conserved residue(s) required for the propagation of feature annotation.</text>
</comment>
<dbReference type="EMBL" id="JBEPLW010000011">
    <property type="protein sequence ID" value="MET3575781.1"/>
    <property type="molecule type" value="Genomic_DNA"/>
</dbReference>
<sequence>MQQNKTIAAVLAEGKKQLRAAGREDYAAELLMQHVLGVDRTGLLIRLPNELEQGPRNQFLSGIKSMESGIPLQYVTGCEEFFGRTFRVTPDVLIPRPETEELVEGALSRASRIWPSEGSPLRMADIGTGSGAIAVSFKLGRPDAEVTATDISSAALRVAKENAERLGASISFAEGDMAEPLTGGKWDIILSNPPYIAPAEAVGMADTVTGHEPHGALFAEEEGLKHYRTLAHALPALMKRPGLVGVEIGHTQGPAVSGLFAEAFPDGDVKVVCDINGKDRFVFCELLK</sequence>
<dbReference type="HAMAP" id="MF_02126">
    <property type="entry name" value="RF_methyltr_PrmC"/>
    <property type="match status" value="1"/>
</dbReference>
<evidence type="ECO:0000256" key="2">
    <source>
        <dbReference type="ARBA" id="ARBA00022679"/>
    </source>
</evidence>
<dbReference type="EC" id="2.1.1.297" evidence="5"/>